<dbReference type="OrthoDB" id="4568805at2"/>
<protein>
    <submittedName>
        <fullName evidence="1">Uncharacterized protein</fullName>
    </submittedName>
</protein>
<organism evidence="1 2">
    <name type="scientific">Nocardia fluminea</name>
    <dbReference type="NCBI Taxonomy" id="134984"/>
    <lineage>
        <taxon>Bacteria</taxon>
        <taxon>Bacillati</taxon>
        <taxon>Actinomycetota</taxon>
        <taxon>Actinomycetes</taxon>
        <taxon>Mycobacteriales</taxon>
        <taxon>Nocardiaceae</taxon>
        <taxon>Nocardia</taxon>
    </lineage>
</organism>
<evidence type="ECO:0000313" key="1">
    <source>
        <dbReference type="EMBL" id="PKV98929.1"/>
    </source>
</evidence>
<dbReference type="EMBL" id="PJMW01000001">
    <property type="protein sequence ID" value="PKV98929.1"/>
    <property type="molecule type" value="Genomic_DNA"/>
</dbReference>
<comment type="caution">
    <text evidence="1">The sequence shown here is derived from an EMBL/GenBank/DDBJ whole genome shotgun (WGS) entry which is preliminary data.</text>
</comment>
<dbReference type="RefSeq" id="WP_101463312.1">
    <property type="nucleotide sequence ID" value="NZ_PJMW01000001.1"/>
</dbReference>
<accession>A0A2N3WYJ6</accession>
<dbReference type="AlphaFoldDB" id="A0A2N3WYJ6"/>
<proteinExistence type="predicted"/>
<keyword evidence="2" id="KW-1185">Reference proteome</keyword>
<evidence type="ECO:0000313" key="2">
    <source>
        <dbReference type="Proteomes" id="UP000233766"/>
    </source>
</evidence>
<dbReference type="Proteomes" id="UP000233766">
    <property type="component" value="Unassembled WGS sequence"/>
</dbReference>
<name>A0A2N3WYJ6_9NOCA</name>
<sequence>MTNDNAHTTTAALDTLYAAANPICGDQFVIYAPGPHDERGMYTVAHVTGSTDRLAIPRVHLVHPDDIAAYATGAVNRLRDSHAGHAVTVWLDRTTGPLHQHLTR</sequence>
<reference evidence="1 2" key="1">
    <citation type="submission" date="2017-12" db="EMBL/GenBank/DDBJ databases">
        <title>Sequencing the genomes of 1000 Actinobacteria strains.</title>
        <authorList>
            <person name="Klenk H.-P."/>
        </authorList>
    </citation>
    <scope>NUCLEOTIDE SEQUENCE [LARGE SCALE GENOMIC DNA]</scope>
    <source>
        <strain evidence="1 2">DSM 44489</strain>
    </source>
</reference>
<gene>
    <name evidence="1" type="ORF">ATK86_0963</name>
</gene>